<protein>
    <submittedName>
        <fullName evidence="1">RNA polymerase subunit sigma</fullName>
    </submittedName>
</protein>
<dbReference type="AlphaFoldDB" id="A0A425AKC9"/>
<sequence length="26" mass="3307">YEYLQDWIDYYTFKTDKLVFGNAKRE</sequence>
<comment type="caution">
    <text evidence="1">The sequence shown here is derived from an EMBL/GenBank/DDBJ whole genome shotgun (WGS) entry which is preliminary data.</text>
</comment>
<reference evidence="1 2" key="1">
    <citation type="submission" date="2017-09" db="EMBL/GenBank/DDBJ databases">
        <title>Phenotypic and genotypic characterization of Colombian isolates of Neisseria meningitidis recovered from invasive disease.</title>
        <authorList>
            <person name="Duarte C."/>
            <person name="Gabastou J.M."/>
            <person name="Moreno J."/>
        </authorList>
    </citation>
    <scope>NUCLEOTIDE SEQUENCE [LARGE SCALE GENOMIC DNA]</scope>
    <source>
        <strain evidence="1 2">INS-Nm1124</strain>
    </source>
</reference>
<name>A0A425AKC9_NEIME</name>
<organism evidence="1 2">
    <name type="scientific">Neisseria meningitidis</name>
    <dbReference type="NCBI Taxonomy" id="487"/>
    <lineage>
        <taxon>Bacteria</taxon>
        <taxon>Pseudomonadati</taxon>
        <taxon>Pseudomonadota</taxon>
        <taxon>Betaproteobacteria</taxon>
        <taxon>Neisseriales</taxon>
        <taxon>Neisseriaceae</taxon>
        <taxon>Neisseria</taxon>
    </lineage>
</organism>
<evidence type="ECO:0000313" key="1">
    <source>
        <dbReference type="EMBL" id="RQJ65437.1"/>
    </source>
</evidence>
<evidence type="ECO:0000313" key="2">
    <source>
        <dbReference type="Proteomes" id="UP000283829"/>
    </source>
</evidence>
<accession>A0A425AKC9</accession>
<dbReference type="EMBL" id="NWXB01000018">
    <property type="protein sequence ID" value="RQJ65437.1"/>
    <property type="molecule type" value="Genomic_DNA"/>
</dbReference>
<proteinExistence type="predicted"/>
<gene>
    <name evidence="1" type="ORF">COI09_08815</name>
</gene>
<feature type="non-terminal residue" evidence="1">
    <location>
        <position position="1"/>
    </location>
</feature>
<dbReference type="Proteomes" id="UP000283829">
    <property type="component" value="Unassembled WGS sequence"/>
</dbReference>